<name>A0A6M7UBA4_RHILI</name>
<comment type="caution">
    <text evidence="1">The sequence shown here is derived from an EMBL/GenBank/DDBJ whole genome shotgun (WGS) entry which is preliminary data.</text>
</comment>
<protein>
    <submittedName>
        <fullName evidence="1">Uncharacterized protein</fullName>
    </submittedName>
</protein>
<evidence type="ECO:0000313" key="1">
    <source>
        <dbReference type="EMBL" id="OBQ66271.1"/>
    </source>
</evidence>
<accession>A0A6M7UBA4</accession>
<dbReference type="Proteomes" id="UP000093737">
    <property type="component" value="Unassembled WGS sequence"/>
</dbReference>
<evidence type="ECO:0000313" key="2">
    <source>
        <dbReference type="Proteomes" id="UP000093737"/>
    </source>
</evidence>
<proteinExistence type="predicted"/>
<reference evidence="1 2" key="1">
    <citation type="submission" date="2016-05" db="EMBL/GenBank/DDBJ databases">
        <authorList>
            <person name="Ramsay J.P."/>
        </authorList>
    </citation>
    <scope>NUCLEOTIDE SEQUENCE [LARGE SCALE GENOMIC DNA]</scope>
    <source>
        <strain evidence="1 2">NZP2042</strain>
    </source>
</reference>
<dbReference type="AlphaFoldDB" id="A0A6M7UBA4"/>
<gene>
    <name evidence="1" type="ORF">A8145_13835</name>
</gene>
<organism evidence="1 2">
    <name type="scientific">Rhizobium loti</name>
    <name type="common">Mesorhizobium loti</name>
    <dbReference type="NCBI Taxonomy" id="381"/>
    <lineage>
        <taxon>Bacteria</taxon>
        <taxon>Pseudomonadati</taxon>
        <taxon>Pseudomonadota</taxon>
        <taxon>Alphaproteobacteria</taxon>
        <taxon>Hyphomicrobiales</taxon>
        <taxon>Phyllobacteriaceae</taxon>
        <taxon>Mesorhizobium</taxon>
    </lineage>
</organism>
<sequence>MFSRCRVVGCSNPARAGTEDGLDTRFCRPHADHYSRHGSPYRPSYGAREMAPYRAAAMAWLEAHEDDAYVRNAVDRVATLLQTSGPHVEAFRLRGLSPQDRAKAAWARLRRAAVDPRRMVAAWLAIEMIIRDDPQAERKTEFKRVQAAKLIHKMASGTHKRWGEGANVKELHVYPRSRGRVLRHIGEALEEATELLVQHRRPDLPSNAET</sequence>
<dbReference type="EMBL" id="LYTK01000012">
    <property type="protein sequence ID" value="OBQ66271.1"/>
    <property type="molecule type" value="Genomic_DNA"/>
</dbReference>